<organism evidence="8">
    <name type="scientific">uncultured spirochete</name>
    <dbReference type="NCBI Taxonomy" id="156406"/>
    <lineage>
        <taxon>Bacteria</taxon>
        <taxon>Pseudomonadati</taxon>
        <taxon>Spirochaetota</taxon>
        <taxon>Spirochaetia</taxon>
        <taxon>Spirochaetales</taxon>
        <taxon>environmental samples</taxon>
    </lineage>
</organism>
<sequence length="175" mass="18971">MDKKQKAEYLAVARLGAVRGLEGEIKLHSYSGEFSHIEKAGEIMLGGEAGLEDARPIRIVQFLQGGWGASVIFEGFDTPEKARTLVGRELFLPREKACPLRPHEYYVADLVGMTATVNGLAIGVIAAVLDGGADALLEVKRDSGGSALVPFRKEFVGEIDEEKGELEILSSWILE</sequence>
<evidence type="ECO:0000256" key="5">
    <source>
        <dbReference type="HAMAP-Rule" id="MF_00014"/>
    </source>
</evidence>
<reference evidence="8" key="1">
    <citation type="submission" date="2017-02" db="EMBL/GenBank/DDBJ databases">
        <authorList>
            <person name="Regsiter A."/>
            <person name="William W."/>
        </authorList>
    </citation>
    <scope>NUCLEOTIDE SEQUENCE</scope>
    <source>
        <strain evidence="8">Bib</strain>
    </source>
</reference>
<dbReference type="SUPFAM" id="SSF50447">
    <property type="entry name" value="Translation proteins"/>
    <property type="match status" value="1"/>
</dbReference>
<evidence type="ECO:0000313" key="8">
    <source>
        <dbReference type="EMBL" id="SLM15051.1"/>
    </source>
</evidence>
<evidence type="ECO:0000259" key="6">
    <source>
        <dbReference type="Pfam" id="PF01782"/>
    </source>
</evidence>
<dbReference type="InterPro" id="IPR011033">
    <property type="entry name" value="PRC_barrel-like_sf"/>
</dbReference>
<dbReference type="GO" id="GO:0043022">
    <property type="term" value="F:ribosome binding"/>
    <property type="evidence" value="ECO:0007669"/>
    <property type="project" value="InterPro"/>
</dbReference>
<dbReference type="Pfam" id="PF24986">
    <property type="entry name" value="PRC_RimM"/>
    <property type="match status" value="1"/>
</dbReference>
<keyword evidence="4 5" id="KW-0143">Chaperone</keyword>
<dbReference type="Gene3D" id="2.40.30.60">
    <property type="entry name" value="RimM"/>
    <property type="match status" value="1"/>
</dbReference>
<comment type="domain">
    <text evidence="5">The PRC barrel domain binds ribosomal protein uS19.</text>
</comment>
<comment type="similarity">
    <text evidence="5">Belongs to the RimM family.</text>
</comment>
<dbReference type="GO" id="GO:0005840">
    <property type="term" value="C:ribosome"/>
    <property type="evidence" value="ECO:0007669"/>
    <property type="project" value="InterPro"/>
</dbReference>
<evidence type="ECO:0000256" key="1">
    <source>
        <dbReference type="ARBA" id="ARBA00022490"/>
    </source>
</evidence>
<feature type="domain" description="Ribosome maturation factor RimM PRC barrel" evidence="7">
    <location>
        <begin position="108"/>
        <end position="167"/>
    </location>
</feature>
<dbReference type="InterPro" id="IPR056792">
    <property type="entry name" value="PRC_RimM"/>
</dbReference>
<accession>A0A3P3XKW6</accession>
<dbReference type="GO" id="GO:0006364">
    <property type="term" value="P:rRNA processing"/>
    <property type="evidence" value="ECO:0007669"/>
    <property type="project" value="UniProtKB-UniRule"/>
</dbReference>
<evidence type="ECO:0000256" key="4">
    <source>
        <dbReference type="ARBA" id="ARBA00023186"/>
    </source>
</evidence>
<dbReference type="GO" id="GO:0042274">
    <property type="term" value="P:ribosomal small subunit biogenesis"/>
    <property type="evidence" value="ECO:0007669"/>
    <property type="project" value="UniProtKB-UniRule"/>
</dbReference>
<comment type="subcellular location">
    <subcellularLocation>
        <location evidence="5">Cytoplasm</location>
    </subcellularLocation>
</comment>
<dbReference type="Gene3D" id="2.30.30.240">
    <property type="entry name" value="PRC-barrel domain"/>
    <property type="match status" value="1"/>
</dbReference>
<dbReference type="Pfam" id="PF01782">
    <property type="entry name" value="RimM"/>
    <property type="match status" value="1"/>
</dbReference>
<keyword evidence="3 5" id="KW-0698">rRNA processing</keyword>
<dbReference type="PANTHER" id="PTHR33692:SF1">
    <property type="entry name" value="RIBOSOME MATURATION FACTOR RIMM"/>
    <property type="match status" value="1"/>
</dbReference>
<dbReference type="EMBL" id="FWDM01000032">
    <property type="protein sequence ID" value="SLM15051.1"/>
    <property type="molecule type" value="Genomic_DNA"/>
</dbReference>
<feature type="domain" description="RimM N-terminal" evidence="6">
    <location>
        <begin position="12"/>
        <end position="95"/>
    </location>
</feature>
<evidence type="ECO:0000256" key="3">
    <source>
        <dbReference type="ARBA" id="ARBA00022552"/>
    </source>
</evidence>
<keyword evidence="2 5" id="KW-0690">Ribosome biogenesis</keyword>
<dbReference type="NCBIfam" id="TIGR02273">
    <property type="entry name" value="16S_RimM"/>
    <property type="match status" value="1"/>
</dbReference>
<dbReference type="InterPro" id="IPR002676">
    <property type="entry name" value="RimM_N"/>
</dbReference>
<dbReference type="InterPro" id="IPR009000">
    <property type="entry name" value="Transl_B-barrel_sf"/>
</dbReference>
<evidence type="ECO:0000256" key="2">
    <source>
        <dbReference type="ARBA" id="ARBA00022517"/>
    </source>
</evidence>
<dbReference type="InterPro" id="IPR036976">
    <property type="entry name" value="RimM_N_sf"/>
</dbReference>
<evidence type="ECO:0000259" key="7">
    <source>
        <dbReference type="Pfam" id="PF24986"/>
    </source>
</evidence>
<dbReference type="HAMAP" id="MF_00014">
    <property type="entry name" value="Ribosome_mat_RimM"/>
    <property type="match status" value="1"/>
</dbReference>
<dbReference type="AlphaFoldDB" id="A0A3P3XKW6"/>
<name>A0A3P3XKW6_9SPIR</name>
<keyword evidence="1 5" id="KW-0963">Cytoplasm</keyword>
<dbReference type="SUPFAM" id="SSF50346">
    <property type="entry name" value="PRC-barrel domain"/>
    <property type="match status" value="1"/>
</dbReference>
<comment type="function">
    <text evidence="5">An accessory protein needed during the final step in the assembly of 30S ribosomal subunit, possibly for assembly of the head region. Essential for efficient processing of 16S rRNA. May be needed both before and after RbfA during the maturation of 16S rRNA. It has affinity for free ribosomal 30S subunits but not for 70S ribosomes.</text>
</comment>
<protein>
    <recommendedName>
        <fullName evidence="5">Ribosome maturation factor RimM</fullName>
    </recommendedName>
</protein>
<proteinExistence type="inferred from homology"/>
<comment type="subunit">
    <text evidence="5">Binds ribosomal protein uS19.</text>
</comment>
<dbReference type="PANTHER" id="PTHR33692">
    <property type="entry name" value="RIBOSOME MATURATION FACTOR RIMM"/>
    <property type="match status" value="1"/>
</dbReference>
<gene>
    <name evidence="5" type="primary">rimM</name>
    <name evidence="8" type="ORF">SPIROBIBN47_380054</name>
</gene>
<dbReference type="GO" id="GO:0005737">
    <property type="term" value="C:cytoplasm"/>
    <property type="evidence" value="ECO:0007669"/>
    <property type="project" value="UniProtKB-SubCell"/>
</dbReference>
<dbReference type="InterPro" id="IPR011961">
    <property type="entry name" value="RimM"/>
</dbReference>